<dbReference type="Pfam" id="PF00392">
    <property type="entry name" value="GntR"/>
    <property type="match status" value="1"/>
</dbReference>
<keyword evidence="3 5" id="KW-0238">DNA-binding</keyword>
<evidence type="ECO:0000256" key="2">
    <source>
        <dbReference type="ARBA" id="ARBA00023015"/>
    </source>
</evidence>
<evidence type="ECO:0000256" key="1">
    <source>
        <dbReference type="ARBA" id="ARBA00022491"/>
    </source>
</evidence>
<feature type="region of interest" description="Disordered" evidence="6">
    <location>
        <begin position="72"/>
        <end position="92"/>
    </location>
</feature>
<evidence type="ECO:0000256" key="4">
    <source>
        <dbReference type="ARBA" id="ARBA00023163"/>
    </source>
</evidence>
<evidence type="ECO:0000259" key="7">
    <source>
        <dbReference type="PROSITE" id="PS50949"/>
    </source>
</evidence>
<dbReference type="PROSITE" id="PS50977">
    <property type="entry name" value="HTH_TETR_2"/>
    <property type="match status" value="1"/>
</dbReference>
<dbReference type="InterPro" id="IPR003012">
    <property type="entry name" value="Tet_transcr_reg_TetR"/>
</dbReference>
<dbReference type="Pfam" id="PF02909">
    <property type="entry name" value="TetR_C_1"/>
    <property type="match status" value="1"/>
</dbReference>
<evidence type="ECO:0000313" key="9">
    <source>
        <dbReference type="EMBL" id="NMN98698.1"/>
    </source>
</evidence>
<dbReference type="AlphaFoldDB" id="A0A848KLC3"/>
<dbReference type="InterPro" id="IPR009057">
    <property type="entry name" value="Homeodomain-like_sf"/>
</dbReference>
<reference evidence="9 10" key="2">
    <citation type="submission" date="2020-06" db="EMBL/GenBank/DDBJ databases">
        <title>Antribacter stalactiti gen. nov., sp. nov., a new member of the family Nacardiaceae isolated from a cave.</title>
        <authorList>
            <person name="Kim I.S."/>
        </authorList>
    </citation>
    <scope>NUCLEOTIDE SEQUENCE [LARGE SCALE GENOMIC DNA]</scope>
    <source>
        <strain evidence="9 10">YC2-7</strain>
    </source>
</reference>
<comment type="caution">
    <text evidence="9">The sequence shown here is derived from an EMBL/GenBank/DDBJ whole genome shotgun (WGS) entry which is preliminary data.</text>
</comment>
<evidence type="ECO:0000256" key="3">
    <source>
        <dbReference type="ARBA" id="ARBA00023125"/>
    </source>
</evidence>
<protein>
    <submittedName>
        <fullName evidence="9">GntR family transcriptional regulator</fullName>
    </submittedName>
</protein>
<dbReference type="PRINTS" id="PR00400">
    <property type="entry name" value="TETREPRESSOR"/>
</dbReference>
<feature type="domain" description="HTH tetR-type" evidence="8">
    <location>
        <begin position="92"/>
        <end position="152"/>
    </location>
</feature>
<dbReference type="RefSeq" id="WP_169593289.1">
    <property type="nucleotide sequence ID" value="NZ_VCQU01000012.1"/>
</dbReference>
<evidence type="ECO:0000256" key="6">
    <source>
        <dbReference type="SAM" id="MobiDB-lite"/>
    </source>
</evidence>
<dbReference type="InterPro" id="IPR036271">
    <property type="entry name" value="Tet_transcr_reg_TetR-rel_C_sf"/>
</dbReference>
<dbReference type="SUPFAM" id="SSF46689">
    <property type="entry name" value="Homeodomain-like"/>
    <property type="match status" value="1"/>
</dbReference>
<dbReference type="EMBL" id="VCQU01000012">
    <property type="protein sequence ID" value="NMN98698.1"/>
    <property type="molecule type" value="Genomic_DNA"/>
</dbReference>
<accession>A0A848KLC3</accession>
<dbReference type="InterPro" id="IPR050109">
    <property type="entry name" value="HTH-type_TetR-like_transc_reg"/>
</dbReference>
<dbReference type="GO" id="GO:0046677">
    <property type="term" value="P:response to antibiotic"/>
    <property type="evidence" value="ECO:0007669"/>
    <property type="project" value="InterPro"/>
</dbReference>
<dbReference type="GO" id="GO:0045892">
    <property type="term" value="P:negative regulation of DNA-templated transcription"/>
    <property type="evidence" value="ECO:0007669"/>
    <property type="project" value="InterPro"/>
</dbReference>
<dbReference type="Pfam" id="PF00440">
    <property type="entry name" value="TetR_N"/>
    <property type="match status" value="1"/>
</dbReference>
<name>A0A848KLC3_9NOCA</name>
<sequence length="306" mass="33436">MDKSADPPYVRIVAEIRESIDTGVLAPGDRVPSTRDITRRWNVAMATASKVLTTLRQDGLVRAVPGVGTVVADRAPESRNRPRAQPSEPAPTLTKERIVAAAIAIADAEGLAALSMRRVASDIGVATMSLYRHVDDKDGLLLLMLDSVFDELGFPADPPADSRGKLEVAFTTLWAMFRKHPWLAPALSLTRPQPIPRGMAHTEWVLQALDGQGLDLHEKFTIHLTLFNYVRGMAINIEMESEAEAMSGLDNDKWMATQHQVLGAILASGTLPNMAQLFAAQYDFDLDALFEFGLQRLLDGLALQTA</sequence>
<dbReference type="Gene3D" id="1.10.10.10">
    <property type="entry name" value="Winged helix-like DNA-binding domain superfamily/Winged helix DNA-binding domain"/>
    <property type="match status" value="1"/>
</dbReference>
<dbReference type="GO" id="GO:0003700">
    <property type="term" value="F:DNA-binding transcription factor activity"/>
    <property type="evidence" value="ECO:0007669"/>
    <property type="project" value="InterPro"/>
</dbReference>
<dbReference type="Gene3D" id="1.10.10.60">
    <property type="entry name" value="Homeodomain-like"/>
    <property type="match status" value="1"/>
</dbReference>
<dbReference type="GO" id="GO:0000976">
    <property type="term" value="F:transcription cis-regulatory region binding"/>
    <property type="evidence" value="ECO:0007669"/>
    <property type="project" value="TreeGrafter"/>
</dbReference>
<dbReference type="InterPro" id="IPR004111">
    <property type="entry name" value="Repressor_TetR_C"/>
</dbReference>
<organism evidence="9 10">
    <name type="scientific">Antrihabitans stalactiti</name>
    <dbReference type="NCBI Taxonomy" id="2584121"/>
    <lineage>
        <taxon>Bacteria</taxon>
        <taxon>Bacillati</taxon>
        <taxon>Actinomycetota</taxon>
        <taxon>Actinomycetes</taxon>
        <taxon>Mycobacteriales</taxon>
        <taxon>Nocardiaceae</taxon>
        <taxon>Antrihabitans</taxon>
    </lineage>
</organism>
<dbReference type="PROSITE" id="PS50949">
    <property type="entry name" value="HTH_GNTR"/>
    <property type="match status" value="1"/>
</dbReference>
<evidence type="ECO:0000259" key="8">
    <source>
        <dbReference type="PROSITE" id="PS50977"/>
    </source>
</evidence>
<feature type="domain" description="HTH gntR-type" evidence="7">
    <location>
        <begin position="6"/>
        <end position="74"/>
    </location>
</feature>
<dbReference type="InterPro" id="IPR001647">
    <property type="entry name" value="HTH_TetR"/>
</dbReference>
<dbReference type="SMART" id="SM00345">
    <property type="entry name" value="HTH_GNTR"/>
    <property type="match status" value="1"/>
</dbReference>
<proteinExistence type="predicted"/>
<dbReference type="CDD" id="cd07377">
    <property type="entry name" value="WHTH_GntR"/>
    <property type="match status" value="1"/>
</dbReference>
<dbReference type="Proteomes" id="UP000535543">
    <property type="component" value="Unassembled WGS sequence"/>
</dbReference>
<keyword evidence="10" id="KW-1185">Reference proteome</keyword>
<dbReference type="SUPFAM" id="SSF46785">
    <property type="entry name" value="Winged helix' DNA-binding domain"/>
    <property type="match status" value="1"/>
</dbReference>
<dbReference type="InterPro" id="IPR000524">
    <property type="entry name" value="Tscrpt_reg_HTH_GntR"/>
</dbReference>
<keyword evidence="1" id="KW-0678">Repressor</keyword>
<evidence type="ECO:0000256" key="5">
    <source>
        <dbReference type="PROSITE-ProRule" id="PRU00335"/>
    </source>
</evidence>
<dbReference type="PANTHER" id="PTHR30055">
    <property type="entry name" value="HTH-TYPE TRANSCRIPTIONAL REGULATOR RUTR"/>
    <property type="match status" value="1"/>
</dbReference>
<dbReference type="InterPro" id="IPR036390">
    <property type="entry name" value="WH_DNA-bd_sf"/>
</dbReference>
<keyword evidence="4" id="KW-0804">Transcription</keyword>
<dbReference type="Gene3D" id="1.10.357.10">
    <property type="entry name" value="Tetracycline Repressor, domain 2"/>
    <property type="match status" value="1"/>
</dbReference>
<dbReference type="SUPFAM" id="SSF48498">
    <property type="entry name" value="Tetracyclin repressor-like, C-terminal domain"/>
    <property type="match status" value="1"/>
</dbReference>
<evidence type="ECO:0000313" key="10">
    <source>
        <dbReference type="Proteomes" id="UP000535543"/>
    </source>
</evidence>
<dbReference type="PANTHER" id="PTHR30055:SF151">
    <property type="entry name" value="TRANSCRIPTIONAL REGULATORY PROTEIN"/>
    <property type="match status" value="1"/>
</dbReference>
<dbReference type="InterPro" id="IPR036388">
    <property type="entry name" value="WH-like_DNA-bd_sf"/>
</dbReference>
<gene>
    <name evidence="9" type="ORF">FGL95_27065</name>
</gene>
<feature type="DNA-binding region" description="H-T-H motif" evidence="5">
    <location>
        <begin position="115"/>
        <end position="134"/>
    </location>
</feature>
<reference evidence="9 10" key="1">
    <citation type="submission" date="2019-05" db="EMBL/GenBank/DDBJ databases">
        <authorList>
            <person name="Lee S.D."/>
        </authorList>
    </citation>
    <scope>NUCLEOTIDE SEQUENCE [LARGE SCALE GENOMIC DNA]</scope>
    <source>
        <strain evidence="9 10">YC2-7</strain>
    </source>
</reference>
<keyword evidence="2" id="KW-0805">Transcription regulation</keyword>